<dbReference type="GO" id="GO:0006520">
    <property type="term" value="P:amino acid metabolic process"/>
    <property type="evidence" value="ECO:0007669"/>
    <property type="project" value="InterPro"/>
</dbReference>
<evidence type="ECO:0000313" key="8">
    <source>
        <dbReference type="EMBL" id="SSX25956.1"/>
    </source>
</evidence>
<dbReference type="EMBL" id="UFQS01000222">
    <property type="protein sequence ID" value="SSX01574.1"/>
    <property type="molecule type" value="Genomic_DNA"/>
</dbReference>
<dbReference type="InterPro" id="IPR015422">
    <property type="entry name" value="PyrdxlP-dep_Trfase_small"/>
</dbReference>
<evidence type="ECO:0000256" key="3">
    <source>
        <dbReference type="ARBA" id="ARBA00022898"/>
    </source>
</evidence>
<dbReference type="Gene3D" id="3.90.1150.10">
    <property type="entry name" value="Aspartate Aminotransferase, domain 1"/>
    <property type="match status" value="1"/>
</dbReference>
<dbReference type="GO" id="GO:0030170">
    <property type="term" value="F:pyridoxal phosphate binding"/>
    <property type="evidence" value="ECO:0007669"/>
    <property type="project" value="InterPro"/>
</dbReference>
<sequence>MNSQEFREFAKAAIDFVADYLDNIRDRQVLPSVEPGYLHNLLPEELPQDSEDWKTCMDDLNKFIMPGITHWQSPNFHAYYPTQTSFPSIVGEILSAGLGVVGFSWICSPACTELEVIMMNWLGKFINLPDCFLNSGQGNGGGVIQGSASESVLVAILTARETAVRRVKQIFPKMTESEIRAKLVGYSSDQSNSCVEKGGILGAVPLRLLPADENCILQGETLKKAIQEDISKGFIPCICIATMGTTGTCAFDNISSIGKVCHQYDIWLHIDAAYAGSFFCLPEYKYLTNGIEKADSINYNLHKMMLVNSDCSAMWLKNVHNVVESFNVDRIYLMHQYQQQNVAPDYRHYQIALGRRFKALKVWFTLRTYGAEKIRDKLRKHIQLAELFEKKLLTDPRFEVVFSAKFGLVIFRLKGPDERTDKLLKNLNESKNLYMVPATWNKKLVLRFVICGLDPEPKDIDYAFEEIQKQTDPIIASKKKPIEKRKEIEENDSCMLNLSTGKKRKLIEATNDLKLEVQ</sequence>
<dbReference type="Gene3D" id="1.20.1340.10">
    <property type="entry name" value="dopa decarboxylase, N-terminal domain"/>
    <property type="match status" value="1"/>
</dbReference>
<dbReference type="SUPFAM" id="SSF53383">
    <property type="entry name" value="PLP-dependent transferases"/>
    <property type="match status" value="1"/>
</dbReference>
<dbReference type="FunFam" id="1.20.1340.10:FF:000001">
    <property type="entry name" value="Histidine decarboxylase"/>
    <property type="match status" value="1"/>
</dbReference>
<comment type="similarity">
    <text evidence="2 6">Belongs to the group II decarboxylase family.</text>
</comment>
<dbReference type="InterPro" id="IPR002129">
    <property type="entry name" value="PyrdxlP-dep_de-COase"/>
</dbReference>
<keyword evidence="4 6" id="KW-0456">Lyase</keyword>
<feature type="modified residue" description="N6-(pyridoxal phosphate)lysine" evidence="5">
    <location>
        <position position="303"/>
    </location>
</feature>
<protein>
    <submittedName>
        <fullName evidence="7">CSON005748 protein</fullName>
    </submittedName>
    <submittedName>
        <fullName evidence="8">CSON012936 protein</fullName>
    </submittedName>
</protein>
<dbReference type="PANTHER" id="PTHR11999">
    <property type="entry name" value="GROUP II PYRIDOXAL-5-PHOSPHATE DECARBOXYLASE"/>
    <property type="match status" value="1"/>
</dbReference>
<dbReference type="PRINTS" id="PR00800">
    <property type="entry name" value="YHDCRBOXLASE"/>
</dbReference>
<evidence type="ECO:0000256" key="1">
    <source>
        <dbReference type="ARBA" id="ARBA00001933"/>
    </source>
</evidence>
<dbReference type="AlphaFoldDB" id="A0A336M6R3"/>
<evidence type="ECO:0000256" key="4">
    <source>
        <dbReference type="ARBA" id="ARBA00023239"/>
    </source>
</evidence>
<dbReference type="InterPro" id="IPR010977">
    <property type="entry name" value="Aromatic_deC"/>
</dbReference>
<keyword evidence="3 5" id="KW-0663">Pyridoxal phosphate</keyword>
<organism evidence="8">
    <name type="scientific">Culicoides sonorensis</name>
    <name type="common">Biting midge</name>
    <dbReference type="NCBI Taxonomy" id="179676"/>
    <lineage>
        <taxon>Eukaryota</taxon>
        <taxon>Metazoa</taxon>
        <taxon>Ecdysozoa</taxon>
        <taxon>Arthropoda</taxon>
        <taxon>Hexapoda</taxon>
        <taxon>Insecta</taxon>
        <taxon>Pterygota</taxon>
        <taxon>Neoptera</taxon>
        <taxon>Endopterygota</taxon>
        <taxon>Diptera</taxon>
        <taxon>Nematocera</taxon>
        <taxon>Chironomoidea</taxon>
        <taxon>Ceratopogonidae</taxon>
        <taxon>Ceratopogoninae</taxon>
        <taxon>Culicoides</taxon>
        <taxon>Monoculicoides</taxon>
    </lineage>
</organism>
<dbReference type="InterPro" id="IPR015424">
    <property type="entry name" value="PyrdxlP-dep_Trfase"/>
</dbReference>
<dbReference type="GO" id="GO:0019752">
    <property type="term" value="P:carboxylic acid metabolic process"/>
    <property type="evidence" value="ECO:0007669"/>
    <property type="project" value="InterPro"/>
</dbReference>
<gene>
    <name evidence="8" type="primary">CSON012936</name>
    <name evidence="7" type="synonym">CSON005748</name>
</gene>
<dbReference type="InterPro" id="IPR015421">
    <property type="entry name" value="PyrdxlP-dep_Trfase_major"/>
</dbReference>
<evidence type="ECO:0000256" key="5">
    <source>
        <dbReference type="PIRSR" id="PIRSR602129-50"/>
    </source>
</evidence>
<dbReference type="VEuPathDB" id="VectorBase:CSON012936"/>
<reference evidence="8" key="2">
    <citation type="submission" date="2018-07" db="EMBL/GenBank/DDBJ databases">
        <authorList>
            <person name="Quirk P.G."/>
            <person name="Krulwich T.A."/>
        </authorList>
    </citation>
    <scope>NUCLEOTIDE SEQUENCE</scope>
</reference>
<comment type="cofactor">
    <cofactor evidence="1 5 6">
        <name>pyridoxal 5'-phosphate</name>
        <dbReference type="ChEBI" id="CHEBI:597326"/>
    </cofactor>
</comment>
<dbReference type="Pfam" id="PF00282">
    <property type="entry name" value="Pyridoxal_deC"/>
    <property type="match status" value="1"/>
</dbReference>
<dbReference type="CDD" id="cd06450">
    <property type="entry name" value="DOPA_deC_like"/>
    <property type="match status" value="1"/>
</dbReference>
<dbReference type="GO" id="GO:0004058">
    <property type="term" value="F:aromatic-L-amino-acid decarboxylase activity"/>
    <property type="evidence" value="ECO:0007669"/>
    <property type="project" value="TreeGrafter"/>
</dbReference>
<dbReference type="EMBL" id="UFQT01000222">
    <property type="protein sequence ID" value="SSX21954.1"/>
    <property type="molecule type" value="Genomic_DNA"/>
</dbReference>
<dbReference type="GO" id="GO:0005737">
    <property type="term" value="C:cytoplasm"/>
    <property type="evidence" value="ECO:0007669"/>
    <property type="project" value="TreeGrafter"/>
</dbReference>
<dbReference type="EMBL" id="UFQT01000634">
    <property type="protein sequence ID" value="SSX25956.1"/>
    <property type="molecule type" value="Genomic_DNA"/>
</dbReference>
<accession>A0A336M6R3</accession>
<evidence type="ECO:0000256" key="6">
    <source>
        <dbReference type="RuleBase" id="RU000382"/>
    </source>
</evidence>
<dbReference type="PANTHER" id="PTHR11999:SF60">
    <property type="entry name" value="3,4-DIHYDROXYPHENYLACETALDEHYDE SYNTHASE"/>
    <property type="match status" value="1"/>
</dbReference>
<evidence type="ECO:0000313" key="7">
    <source>
        <dbReference type="EMBL" id="SSX01574.1"/>
    </source>
</evidence>
<dbReference type="FunFam" id="3.40.640.10:FF:000025">
    <property type="entry name" value="Histidine decarboxylase"/>
    <property type="match status" value="1"/>
</dbReference>
<dbReference type="GO" id="GO:0006584">
    <property type="term" value="P:catecholamine metabolic process"/>
    <property type="evidence" value="ECO:0007669"/>
    <property type="project" value="TreeGrafter"/>
</dbReference>
<evidence type="ECO:0000256" key="2">
    <source>
        <dbReference type="ARBA" id="ARBA00009533"/>
    </source>
</evidence>
<proteinExistence type="inferred from homology"/>
<dbReference type="VEuPathDB" id="VectorBase:CSON005748"/>
<dbReference type="OMA" id="RECAKAT"/>
<dbReference type="Gene3D" id="3.40.640.10">
    <property type="entry name" value="Type I PLP-dependent aspartate aminotransferase-like (Major domain)"/>
    <property type="match status" value="1"/>
</dbReference>
<name>A0A336M6R3_CULSO</name>
<reference evidence="7" key="1">
    <citation type="submission" date="2018-04" db="EMBL/GenBank/DDBJ databases">
        <authorList>
            <person name="Go L.Y."/>
            <person name="Mitchell J.A."/>
        </authorList>
    </citation>
    <scope>NUCLEOTIDE SEQUENCE</scope>
    <source>
        <tissue evidence="7">Whole organism</tissue>
    </source>
</reference>